<sequence>MTLNPGSLYFTAVITDANAPYAESFSFVVTQAVAPGEQIQFWDADTTPAGFTYTVGAGGLSPLDRVTIAEFSATANTFTILEDPSGGSVSGLTLGSAATWTNNNAETLMAVSGNQVIAAINSRDAWDENFSDIAAYGVSRTAMDTYLAGTPDPSPVLSNIIGTPAGADNYMFTGTDLTGLDDPANWTGNIDPVDHTNPNVNGTTYATQDANISCFVEGTLIATPQGEVAVETLNAGDMVLTAEGAAVEVRWIGRQTVVKCFAGEKAQLVRIASGVLGNHSDLCVTGDHGMVLDGLVITAAALVNGGSIDWVPLSETPDRFTVYHVETAAHDVILANGAPAESFVDYATRRRFDNHAEYLDLYGEDRAIPESPLPRISAARHVPLALRQRLGISGAA</sequence>
<name>A0A0B3SAG3_9RHOB</name>
<feature type="domain" description="Hedgehog/Intein (Hint)" evidence="1">
    <location>
        <begin position="214"/>
        <end position="345"/>
    </location>
</feature>
<keyword evidence="2" id="KW-0808">Transferase</keyword>
<dbReference type="Gene3D" id="2.170.16.10">
    <property type="entry name" value="Hedgehog/Intein (Hint) domain"/>
    <property type="match status" value="1"/>
</dbReference>
<dbReference type="PATRIC" id="fig|1515334.3.peg.1660"/>
<dbReference type="SUPFAM" id="SSF51294">
    <property type="entry name" value="Hedgehog/intein (Hint) domain"/>
    <property type="match status" value="1"/>
</dbReference>
<dbReference type="RefSeq" id="WP_052244371.1">
    <property type="nucleotide sequence ID" value="NZ_JSUQ01000006.1"/>
</dbReference>
<dbReference type="AlphaFoldDB" id="A0A0B3SAG3"/>
<accession>A0A0B3SAG3</accession>
<dbReference type="GO" id="GO:0008168">
    <property type="term" value="F:methyltransferase activity"/>
    <property type="evidence" value="ECO:0007669"/>
    <property type="project" value="UniProtKB-KW"/>
</dbReference>
<organism evidence="2 3">
    <name type="scientific">Mameliella alba</name>
    <dbReference type="NCBI Taxonomy" id="561184"/>
    <lineage>
        <taxon>Bacteria</taxon>
        <taxon>Pseudomonadati</taxon>
        <taxon>Pseudomonadota</taxon>
        <taxon>Alphaproteobacteria</taxon>
        <taxon>Rhodobacterales</taxon>
        <taxon>Roseobacteraceae</taxon>
        <taxon>Mameliella</taxon>
    </lineage>
</organism>
<dbReference type="Proteomes" id="UP000030960">
    <property type="component" value="Unassembled WGS sequence"/>
</dbReference>
<keyword evidence="2" id="KW-0489">Methyltransferase</keyword>
<dbReference type="Pfam" id="PF13403">
    <property type="entry name" value="Hint_2"/>
    <property type="match status" value="1"/>
</dbReference>
<evidence type="ECO:0000259" key="1">
    <source>
        <dbReference type="Pfam" id="PF13403"/>
    </source>
</evidence>
<dbReference type="InterPro" id="IPR028992">
    <property type="entry name" value="Hedgehog/Intein_dom"/>
</dbReference>
<evidence type="ECO:0000313" key="2">
    <source>
        <dbReference type="EMBL" id="KHQ53666.1"/>
    </source>
</evidence>
<evidence type="ECO:0000313" key="3">
    <source>
        <dbReference type="Proteomes" id="UP000030960"/>
    </source>
</evidence>
<dbReference type="InterPro" id="IPR036844">
    <property type="entry name" value="Hint_dom_sf"/>
</dbReference>
<protein>
    <submittedName>
        <fullName evidence="2">tRNA(1-methyladenosine) methyltransferase-related protein</fullName>
    </submittedName>
</protein>
<dbReference type="GO" id="GO:0032259">
    <property type="term" value="P:methylation"/>
    <property type="evidence" value="ECO:0007669"/>
    <property type="project" value="UniProtKB-KW"/>
</dbReference>
<comment type="caution">
    <text evidence="2">The sequence shown here is derived from an EMBL/GenBank/DDBJ whole genome shotgun (WGS) entry which is preliminary data.</text>
</comment>
<keyword evidence="3" id="KW-1185">Reference proteome</keyword>
<gene>
    <name evidence="2" type="ORF">OA50_01654</name>
</gene>
<proteinExistence type="predicted"/>
<dbReference type="EMBL" id="JSUQ01000006">
    <property type="protein sequence ID" value="KHQ53666.1"/>
    <property type="molecule type" value="Genomic_DNA"/>
</dbReference>
<reference evidence="2 3" key="1">
    <citation type="submission" date="2014-10" db="EMBL/GenBank/DDBJ databases">
        <title>Genome sequence of Ponticoccus sp. strain UMTAT08 isolated from clonal culture of toxic dinoflagellate Alexandrium tamiyavanichii.</title>
        <authorList>
            <person name="Gan H.Y."/>
            <person name="Muhd D.-D."/>
            <person name="Mohd Noor M.E."/>
            <person name="Yeong Y.S."/>
            <person name="Usup G."/>
        </authorList>
    </citation>
    <scope>NUCLEOTIDE SEQUENCE [LARGE SCALE GENOMIC DNA]</scope>
    <source>
        <strain evidence="2 3">UMTAT08</strain>
    </source>
</reference>
<dbReference type="STRING" id="561184.SAMN05216376_101201"/>